<dbReference type="InterPro" id="IPR036108">
    <property type="entry name" value="4pyrrol_syn_uPrphyn_synt_sf"/>
</dbReference>
<dbReference type="OrthoDB" id="9815856at2"/>
<evidence type="ECO:0000313" key="11">
    <source>
        <dbReference type="EMBL" id="RQH57527.1"/>
    </source>
</evidence>
<keyword evidence="3 8" id="KW-0808">Transferase</keyword>
<keyword evidence="5" id="KW-0627">Porphyrin biosynthesis</keyword>
<comment type="similarity">
    <text evidence="8">Belongs to the precorrin methyltransferase family.</text>
</comment>
<organism evidence="11 12">
    <name type="scientific">Okeania hirsuta</name>
    <dbReference type="NCBI Taxonomy" id="1458930"/>
    <lineage>
        <taxon>Bacteria</taxon>
        <taxon>Bacillati</taxon>
        <taxon>Cyanobacteriota</taxon>
        <taxon>Cyanophyceae</taxon>
        <taxon>Oscillatoriophycideae</taxon>
        <taxon>Oscillatoriales</taxon>
        <taxon>Microcoleaceae</taxon>
        <taxon>Okeania</taxon>
    </lineage>
</organism>
<dbReference type="InterPro" id="IPR050161">
    <property type="entry name" value="Siro_Cobalamin_biosynth"/>
</dbReference>
<dbReference type="AlphaFoldDB" id="A0A3N6Q3R7"/>
<dbReference type="CDD" id="cd06578">
    <property type="entry name" value="HemD"/>
    <property type="match status" value="1"/>
</dbReference>
<gene>
    <name evidence="11" type="primary">cobA</name>
    <name evidence="11" type="ORF">D5R40_00700</name>
</gene>
<dbReference type="PROSITE" id="PS00840">
    <property type="entry name" value="SUMT_2"/>
    <property type="match status" value="1"/>
</dbReference>
<dbReference type="Pfam" id="PF00590">
    <property type="entry name" value="TP_methylase"/>
    <property type="match status" value="1"/>
</dbReference>
<sequence length="525" mass="57484">MTKLLGKVYIVGAGPGSKEYLTVKAHSLITQAEVLIYDALVDDSILKLAPENCLKIEMGKRGGKPSMSQSEINSLLVEKCRLGKQVIRLKGGDPFIFGRASSEIQALIEAGCEFEVVPGISSALAAPLLANIPLTDAVMSRAFIVLTAHDIEALDWERISQIETLVILMGARNLDEIVRQLLRHKRTSQTPVAIIQNCATPKQQIWIGSLGDIVQQTYTEYLSPCVIIVGEVVRLRDYLKSPNNMVKENSVAKIEIAPLANKTVLVTRAAGQSSKFSDRLQKAGAKVIEMPALVITPPSSWHDLDVAINNIDTFDWLILTSTNGVDYFFERLAEKDKDSRALSGVKIAVVGKKTSGSLNARGLKADFIPPNFVADSLVVNFPENLSGKKVLFPRVETGGREVLVNELNSKGAEVIEVAAYESSCPENILPEALLALQNCQIDIMTFASSKTVRNFCYLTAENKDNLPQDWLENICIASIGPQTSQSCHSLLGRVDVEAQEYTLDGLTEAIIKWVEIESQKSKFKS</sequence>
<evidence type="ECO:0000256" key="5">
    <source>
        <dbReference type="ARBA" id="ARBA00023244"/>
    </source>
</evidence>
<dbReference type="Gene3D" id="3.40.50.10090">
    <property type="match status" value="2"/>
</dbReference>
<evidence type="ECO:0000256" key="4">
    <source>
        <dbReference type="ARBA" id="ARBA00022691"/>
    </source>
</evidence>
<protein>
    <recommendedName>
        <fullName evidence="1">uroporphyrinogen-III C-methyltransferase</fullName>
        <ecNumber evidence="1">2.1.1.107</ecNumber>
    </recommendedName>
</protein>
<dbReference type="InterPro" id="IPR003754">
    <property type="entry name" value="4pyrrol_synth_uPrphyn_synth"/>
</dbReference>
<dbReference type="GO" id="GO:0019354">
    <property type="term" value="P:siroheme biosynthetic process"/>
    <property type="evidence" value="ECO:0007669"/>
    <property type="project" value="InterPro"/>
</dbReference>
<evidence type="ECO:0000256" key="6">
    <source>
        <dbReference type="ARBA" id="ARBA00023444"/>
    </source>
</evidence>
<dbReference type="PROSITE" id="PS00839">
    <property type="entry name" value="SUMT_1"/>
    <property type="match status" value="1"/>
</dbReference>
<dbReference type="NCBIfam" id="NF004790">
    <property type="entry name" value="PRK06136.1"/>
    <property type="match status" value="1"/>
</dbReference>
<reference evidence="11 12" key="1">
    <citation type="journal article" date="2018" name="ACS Chem. Biol.">
        <title>Ketoreductase domain dysfunction expands chemodiversity: malyngamide biosynthesis in the cyanobacterium Okeania hirsuta.</title>
        <authorList>
            <person name="Moss N.A."/>
            <person name="Leao T."/>
            <person name="Rankin M."/>
            <person name="McCullough T.M."/>
            <person name="Qu P."/>
            <person name="Korobeynikov A."/>
            <person name="Smith J.L."/>
            <person name="Gerwick L."/>
            <person name="Gerwick W.H."/>
        </authorList>
    </citation>
    <scope>NUCLEOTIDE SEQUENCE [LARGE SCALE GENOMIC DNA]</scope>
    <source>
        <strain evidence="11 12">PAB10Feb10-1</strain>
    </source>
</reference>
<comment type="function">
    <text evidence="7">Catalyzes the two successive C-2 and C-7 methylation reactions involved in the conversion of uroporphyrinogen III to precorrin-2 via the intermediate formation of precorrin-1. It is a step in the biosynthesis of both cobalamin (vitamin B12) and siroheme.</text>
</comment>
<comment type="caution">
    <text evidence="11">The sequence shown here is derived from an EMBL/GenBank/DDBJ whole genome shotgun (WGS) entry which is preliminary data.</text>
</comment>
<dbReference type="InterPro" id="IPR014777">
    <property type="entry name" value="4pyrrole_Mease_sub1"/>
</dbReference>
<evidence type="ECO:0000256" key="8">
    <source>
        <dbReference type="RuleBase" id="RU003960"/>
    </source>
</evidence>
<dbReference type="SUPFAM" id="SSF69618">
    <property type="entry name" value="HemD-like"/>
    <property type="match status" value="1"/>
</dbReference>
<dbReference type="PANTHER" id="PTHR45790">
    <property type="entry name" value="SIROHEME SYNTHASE-RELATED"/>
    <property type="match status" value="1"/>
</dbReference>
<dbReference type="InterPro" id="IPR014776">
    <property type="entry name" value="4pyrrole_Mease_sub2"/>
</dbReference>
<proteinExistence type="inferred from homology"/>
<dbReference type="InterPro" id="IPR000878">
    <property type="entry name" value="4pyrrol_Mease"/>
</dbReference>
<keyword evidence="12" id="KW-1185">Reference proteome</keyword>
<dbReference type="RefSeq" id="WP_124146196.1">
    <property type="nucleotide sequence ID" value="NZ_CAWOKI010000144.1"/>
</dbReference>
<evidence type="ECO:0000256" key="7">
    <source>
        <dbReference type="ARBA" id="ARBA00054030"/>
    </source>
</evidence>
<dbReference type="InterPro" id="IPR003043">
    <property type="entry name" value="Uropor_MeTrfase_CS"/>
</dbReference>
<evidence type="ECO:0000259" key="9">
    <source>
        <dbReference type="Pfam" id="PF00590"/>
    </source>
</evidence>
<name>A0A3N6Q3R7_9CYAN</name>
<dbReference type="EMBL" id="RCBY01000002">
    <property type="protein sequence ID" value="RQH57527.1"/>
    <property type="molecule type" value="Genomic_DNA"/>
</dbReference>
<dbReference type="EC" id="2.1.1.107" evidence="1"/>
<dbReference type="Proteomes" id="UP000269154">
    <property type="component" value="Unassembled WGS sequence"/>
</dbReference>
<comment type="pathway">
    <text evidence="6">Porphyrin-containing compound metabolism.</text>
</comment>
<dbReference type="FunFam" id="3.40.50.10090:FF:000001">
    <property type="entry name" value="Bifunctional uroporphyrinogen-III C-methyltransferase/uroporphyrinogen-III synthase"/>
    <property type="match status" value="1"/>
</dbReference>
<keyword evidence="4" id="KW-0949">S-adenosyl-L-methionine</keyword>
<evidence type="ECO:0000256" key="2">
    <source>
        <dbReference type="ARBA" id="ARBA00022603"/>
    </source>
</evidence>
<dbReference type="GO" id="GO:0032259">
    <property type="term" value="P:methylation"/>
    <property type="evidence" value="ECO:0007669"/>
    <property type="project" value="UniProtKB-KW"/>
</dbReference>
<dbReference type="Pfam" id="PF02602">
    <property type="entry name" value="HEM4"/>
    <property type="match status" value="1"/>
</dbReference>
<dbReference type="FunFam" id="3.40.1010.10:FF:000001">
    <property type="entry name" value="Siroheme synthase"/>
    <property type="match status" value="1"/>
</dbReference>
<dbReference type="Gene3D" id="3.30.950.10">
    <property type="entry name" value="Methyltransferase, Cobalt-precorrin-4 Transmethylase, Domain 2"/>
    <property type="match status" value="1"/>
</dbReference>
<dbReference type="InterPro" id="IPR035996">
    <property type="entry name" value="4pyrrol_Methylase_sf"/>
</dbReference>
<evidence type="ECO:0000313" key="12">
    <source>
        <dbReference type="Proteomes" id="UP000269154"/>
    </source>
</evidence>
<dbReference type="SUPFAM" id="SSF53790">
    <property type="entry name" value="Tetrapyrrole methylase"/>
    <property type="match status" value="1"/>
</dbReference>
<evidence type="ECO:0000256" key="3">
    <source>
        <dbReference type="ARBA" id="ARBA00022679"/>
    </source>
</evidence>
<dbReference type="CDD" id="cd11642">
    <property type="entry name" value="SUMT"/>
    <property type="match status" value="1"/>
</dbReference>
<dbReference type="GO" id="GO:0004851">
    <property type="term" value="F:uroporphyrin-III C-methyltransferase activity"/>
    <property type="evidence" value="ECO:0007669"/>
    <property type="project" value="UniProtKB-EC"/>
</dbReference>
<accession>A0A3N6Q3R7</accession>
<dbReference type="InterPro" id="IPR006366">
    <property type="entry name" value="CobA/CysG_C"/>
</dbReference>
<feature type="domain" description="Tetrapyrrole biosynthesis uroporphyrinogen III synthase" evidence="10">
    <location>
        <begin position="275"/>
        <end position="508"/>
    </location>
</feature>
<keyword evidence="2 8" id="KW-0489">Methyltransferase</keyword>
<dbReference type="PANTHER" id="PTHR45790:SF3">
    <property type="entry name" value="S-ADENOSYL-L-METHIONINE-DEPENDENT UROPORPHYRINOGEN III METHYLTRANSFERASE, CHLOROPLASTIC"/>
    <property type="match status" value="1"/>
</dbReference>
<dbReference type="GO" id="GO:0004852">
    <property type="term" value="F:uroporphyrinogen-III synthase activity"/>
    <property type="evidence" value="ECO:0007669"/>
    <property type="project" value="InterPro"/>
</dbReference>
<feature type="domain" description="Tetrapyrrole methylase" evidence="9">
    <location>
        <begin position="7"/>
        <end position="213"/>
    </location>
</feature>
<evidence type="ECO:0000259" key="10">
    <source>
        <dbReference type="Pfam" id="PF02602"/>
    </source>
</evidence>
<dbReference type="NCBIfam" id="TIGR01469">
    <property type="entry name" value="cobA_cysG_Cterm"/>
    <property type="match status" value="1"/>
</dbReference>
<dbReference type="Gene3D" id="3.40.1010.10">
    <property type="entry name" value="Cobalt-precorrin-4 Transmethylase, Domain 1"/>
    <property type="match status" value="1"/>
</dbReference>
<evidence type="ECO:0000256" key="1">
    <source>
        <dbReference type="ARBA" id="ARBA00012162"/>
    </source>
</evidence>